<dbReference type="NCBIfam" id="NF009731">
    <property type="entry name" value="PRK13254.1-5"/>
    <property type="match status" value="1"/>
</dbReference>
<keyword evidence="6 10" id="KW-0735">Signal-anchor</keyword>
<protein>
    <recommendedName>
        <fullName evidence="10">Cytochrome c-type biogenesis protein CcmE</fullName>
    </recommendedName>
    <alternativeName>
        <fullName evidence="10">Cytochrome c maturation protein E</fullName>
    </alternativeName>
    <alternativeName>
        <fullName evidence="10">Heme chaperone CcmE</fullName>
    </alternativeName>
</protein>
<dbReference type="NCBIfam" id="NF009727">
    <property type="entry name" value="PRK13254.1-1"/>
    <property type="match status" value="1"/>
</dbReference>
<sequence length="180" mass="18717">MTRKQRRFALIAGGVAVLAVAVGLVLNALNDSIVFFNSPTDVVEKKVQPGTRLRIGGLVAPGSVERGENLAVRFQVTDGANTITVAYKGILPDLFREGQGVIAEGVLDTAGVKADSVLAKHDEKYMPREVADALKKQGHWQSDYDKGQGAATPASTPAQAPAPGPQSSVAKPASTGAATQ</sequence>
<evidence type="ECO:0000256" key="9">
    <source>
        <dbReference type="ARBA" id="ARBA00023136"/>
    </source>
</evidence>
<organism evidence="12 13">
    <name type="scientific">Rhodoplanes tepidamans</name>
    <name type="common">Rhodoplanes cryptolactis</name>
    <dbReference type="NCBI Taxonomy" id="200616"/>
    <lineage>
        <taxon>Bacteria</taxon>
        <taxon>Pseudomonadati</taxon>
        <taxon>Pseudomonadota</taxon>
        <taxon>Alphaproteobacteria</taxon>
        <taxon>Hyphomicrobiales</taxon>
        <taxon>Nitrobacteraceae</taxon>
        <taxon>Rhodoplanes</taxon>
    </lineage>
</organism>
<feature type="binding site" description="axial binding residue" evidence="10">
    <location>
        <position position="125"/>
    </location>
    <ligand>
        <name>heme</name>
        <dbReference type="ChEBI" id="CHEBI:30413"/>
    </ligand>
    <ligandPart>
        <name>Fe</name>
        <dbReference type="ChEBI" id="CHEBI:18248"/>
    </ligandPart>
</feature>
<evidence type="ECO:0000256" key="3">
    <source>
        <dbReference type="ARBA" id="ARBA00022692"/>
    </source>
</evidence>
<dbReference type="PANTHER" id="PTHR34128:SF2">
    <property type="entry name" value="CYTOCHROME C-TYPE BIOGENESIS PROTEIN CCME HOMOLOG, MITOCHONDRIAL"/>
    <property type="match status" value="1"/>
</dbReference>
<keyword evidence="9 10" id="KW-0472">Membrane</keyword>
<evidence type="ECO:0000256" key="5">
    <source>
        <dbReference type="ARBA" id="ARBA00022748"/>
    </source>
</evidence>
<evidence type="ECO:0000256" key="8">
    <source>
        <dbReference type="ARBA" id="ARBA00023004"/>
    </source>
</evidence>
<reference evidence="12" key="2">
    <citation type="submission" date="2023-02" db="EMBL/GenBank/DDBJ databases">
        <authorList>
            <person name="Rayyan A."/>
            <person name="Meyer T."/>
            <person name="Kyndt J.A."/>
        </authorList>
    </citation>
    <scope>NUCLEOTIDE SEQUENCE</scope>
    <source>
        <strain evidence="12">DSM 9987</strain>
    </source>
</reference>
<accession>A0ABT5JHA3</accession>
<feature type="region of interest" description="Disordered" evidence="11">
    <location>
        <begin position="133"/>
        <end position="180"/>
    </location>
</feature>
<dbReference type="InterPro" id="IPR004329">
    <property type="entry name" value="CcmE"/>
</dbReference>
<evidence type="ECO:0000256" key="2">
    <source>
        <dbReference type="ARBA" id="ARBA00022617"/>
    </source>
</evidence>
<dbReference type="SUPFAM" id="SSF82093">
    <property type="entry name" value="Heme chaperone CcmE"/>
    <property type="match status" value="1"/>
</dbReference>
<reference evidence="12" key="1">
    <citation type="journal article" date="2023" name="Microbiol Resour">
        <title>Genome Sequences of Rhodoplanes serenus and Two Thermotolerant Strains, Rhodoplanes tepidamans and 'Rhodoplanes cryptolactis,' Further Refine the Genus.</title>
        <authorList>
            <person name="Rayyan A.A."/>
            <person name="Kyndt J.A."/>
        </authorList>
    </citation>
    <scope>NUCLEOTIDE SEQUENCE</scope>
    <source>
        <strain evidence="12">DSM 9987</strain>
    </source>
</reference>
<dbReference type="EMBL" id="JAQQLI010000049">
    <property type="protein sequence ID" value="MDC7788674.1"/>
    <property type="molecule type" value="Genomic_DNA"/>
</dbReference>
<name>A0ABT5JHA3_RHOTP</name>
<keyword evidence="2 10" id="KW-0349">Heme</keyword>
<comment type="similarity">
    <text evidence="10">Belongs to the CcmE/CycJ family.</text>
</comment>
<keyword evidence="10" id="KW-1003">Cell membrane</keyword>
<feature type="topological domain" description="Cytoplasmic" evidence="10">
    <location>
        <begin position="1"/>
        <end position="7"/>
    </location>
</feature>
<evidence type="ECO:0000256" key="1">
    <source>
        <dbReference type="ARBA" id="ARBA00004370"/>
    </source>
</evidence>
<dbReference type="NCBIfam" id="NF009729">
    <property type="entry name" value="PRK13254.1-3"/>
    <property type="match status" value="1"/>
</dbReference>
<keyword evidence="3 10" id="KW-0812">Transmembrane</keyword>
<dbReference type="InterPro" id="IPR036127">
    <property type="entry name" value="CcmE-like_sf"/>
</dbReference>
<dbReference type="Pfam" id="PF03100">
    <property type="entry name" value="CcmE"/>
    <property type="match status" value="1"/>
</dbReference>
<gene>
    <name evidence="10 12" type="primary">ccmE</name>
    <name evidence="10" type="synonym">cycJ</name>
    <name evidence="12" type="ORF">PQJ73_23540</name>
</gene>
<dbReference type="InterPro" id="IPR012340">
    <property type="entry name" value="NA-bd_OB-fold"/>
</dbReference>
<evidence type="ECO:0000313" key="13">
    <source>
        <dbReference type="Proteomes" id="UP001165652"/>
    </source>
</evidence>
<comment type="function">
    <text evidence="10">Heme chaperone required for the biogenesis of c-type cytochromes. Transiently binds heme delivered by CcmC and transfers the heme to apo-cytochromes in a process facilitated by CcmF and CcmH.</text>
</comment>
<evidence type="ECO:0000313" key="12">
    <source>
        <dbReference type="EMBL" id="MDC7788674.1"/>
    </source>
</evidence>
<dbReference type="Gene3D" id="2.40.50.140">
    <property type="entry name" value="Nucleic acid-binding proteins"/>
    <property type="match status" value="1"/>
</dbReference>
<feature type="binding site" description="covalent" evidence="10">
    <location>
        <position position="121"/>
    </location>
    <ligand>
        <name>heme</name>
        <dbReference type="ChEBI" id="CHEBI:30413"/>
    </ligand>
</feature>
<keyword evidence="7 10" id="KW-1133">Transmembrane helix</keyword>
<evidence type="ECO:0000256" key="11">
    <source>
        <dbReference type="SAM" id="MobiDB-lite"/>
    </source>
</evidence>
<feature type="topological domain" description="Extracellular" evidence="10">
    <location>
        <begin position="29"/>
        <end position="180"/>
    </location>
</feature>
<evidence type="ECO:0000256" key="7">
    <source>
        <dbReference type="ARBA" id="ARBA00022989"/>
    </source>
</evidence>
<keyword evidence="13" id="KW-1185">Reference proteome</keyword>
<dbReference type="Proteomes" id="UP001165652">
    <property type="component" value="Unassembled WGS sequence"/>
</dbReference>
<comment type="caution">
    <text evidence="12">The sequence shown here is derived from an EMBL/GenBank/DDBJ whole genome shotgun (WGS) entry which is preliminary data.</text>
</comment>
<evidence type="ECO:0000256" key="10">
    <source>
        <dbReference type="HAMAP-Rule" id="MF_01959"/>
    </source>
</evidence>
<feature type="compositionally biased region" description="Low complexity" evidence="11">
    <location>
        <begin position="147"/>
        <end position="168"/>
    </location>
</feature>
<evidence type="ECO:0000256" key="4">
    <source>
        <dbReference type="ARBA" id="ARBA00022723"/>
    </source>
</evidence>
<keyword evidence="4 10" id="KW-0479">Metal-binding</keyword>
<keyword evidence="8 10" id="KW-0408">Iron</keyword>
<dbReference type="HAMAP" id="MF_01959">
    <property type="entry name" value="CcmE"/>
    <property type="match status" value="1"/>
</dbReference>
<comment type="subcellular location">
    <subcellularLocation>
        <location evidence="10">Cell membrane</location>
        <topology evidence="10">Single-pass type II membrane protein</topology>
    </subcellularLocation>
    <subcellularLocation>
        <location evidence="1">Membrane</location>
    </subcellularLocation>
</comment>
<evidence type="ECO:0000256" key="6">
    <source>
        <dbReference type="ARBA" id="ARBA00022968"/>
    </source>
</evidence>
<dbReference type="RefSeq" id="WP_272779505.1">
    <property type="nucleotide sequence ID" value="NZ_JAQQLI010000049.1"/>
</dbReference>
<keyword evidence="5 10" id="KW-0201">Cytochrome c-type biogenesis</keyword>
<proteinExistence type="inferred from homology"/>
<dbReference type="PANTHER" id="PTHR34128">
    <property type="entry name" value="CYTOCHROME C-TYPE BIOGENESIS PROTEIN CCME HOMOLOG, MITOCHONDRIAL"/>
    <property type="match status" value="1"/>
</dbReference>